<sequence length="117" mass="13054">MAIDSVEGGSVRRKSWWLDSSIAVEFLDPDILGFLRRSRIPLLCCPAVGVSTFSFESTSHSDSVVCVLGKSPEVYWYTSILDICLTKCSDERPKPHCAALFAFGQWQDFRSTRLVGC</sequence>
<reference evidence="1 2" key="1">
    <citation type="journal article" date="2018" name="Nat. Genet.">
        <title>The Rosa genome provides new insights in the design of modern roses.</title>
        <authorList>
            <person name="Bendahmane M."/>
        </authorList>
    </citation>
    <scope>NUCLEOTIDE SEQUENCE [LARGE SCALE GENOMIC DNA]</scope>
    <source>
        <strain evidence="2">cv. Old Blush</strain>
    </source>
</reference>
<organism evidence="1 2">
    <name type="scientific">Rosa chinensis</name>
    <name type="common">China rose</name>
    <dbReference type="NCBI Taxonomy" id="74649"/>
    <lineage>
        <taxon>Eukaryota</taxon>
        <taxon>Viridiplantae</taxon>
        <taxon>Streptophyta</taxon>
        <taxon>Embryophyta</taxon>
        <taxon>Tracheophyta</taxon>
        <taxon>Spermatophyta</taxon>
        <taxon>Magnoliopsida</taxon>
        <taxon>eudicotyledons</taxon>
        <taxon>Gunneridae</taxon>
        <taxon>Pentapetalae</taxon>
        <taxon>rosids</taxon>
        <taxon>fabids</taxon>
        <taxon>Rosales</taxon>
        <taxon>Rosaceae</taxon>
        <taxon>Rosoideae</taxon>
        <taxon>Rosoideae incertae sedis</taxon>
        <taxon>Rosa</taxon>
    </lineage>
</organism>
<gene>
    <name evidence="1" type="ORF">RchiOBHm_Chr7g0177201</name>
</gene>
<name>A0A2P6P1H6_ROSCH</name>
<evidence type="ECO:0000313" key="1">
    <source>
        <dbReference type="EMBL" id="PRQ15783.1"/>
    </source>
</evidence>
<dbReference type="Proteomes" id="UP000238479">
    <property type="component" value="Chromosome 7"/>
</dbReference>
<evidence type="ECO:0000313" key="2">
    <source>
        <dbReference type="Proteomes" id="UP000238479"/>
    </source>
</evidence>
<dbReference type="AlphaFoldDB" id="A0A2P6P1H6"/>
<keyword evidence="2" id="KW-1185">Reference proteome</keyword>
<comment type="caution">
    <text evidence="1">The sequence shown here is derived from an EMBL/GenBank/DDBJ whole genome shotgun (WGS) entry which is preliminary data.</text>
</comment>
<protein>
    <submittedName>
        <fullName evidence="1">Uncharacterized protein</fullName>
    </submittedName>
</protein>
<dbReference type="Gramene" id="PRQ15783">
    <property type="protein sequence ID" value="PRQ15783"/>
    <property type="gene ID" value="RchiOBHm_Chr7g0177201"/>
</dbReference>
<dbReference type="EMBL" id="PDCK01000045">
    <property type="protein sequence ID" value="PRQ15783.1"/>
    <property type="molecule type" value="Genomic_DNA"/>
</dbReference>
<accession>A0A2P6P1H6</accession>
<proteinExistence type="predicted"/>